<dbReference type="EMBL" id="JANIID010000035">
    <property type="protein sequence ID" value="MCQ8773855.1"/>
    <property type="molecule type" value="Genomic_DNA"/>
</dbReference>
<sequence>MTLRPRNRGLRARTAVVAVLMTGAAAGVAQAAPAPSVSTSFTSSTSSTSASSAAVKVEDRYTIDRNSNVRGAPKLKSRVYGTAGRGAYIDIDCWARGQDVSSGGQHTNVWYQGGVWMGAPMNRPLGPGVWVWGGNVDTKGDPQKGIPHC</sequence>
<evidence type="ECO:0008006" key="5">
    <source>
        <dbReference type="Google" id="ProtNLM"/>
    </source>
</evidence>
<reference evidence="3" key="1">
    <citation type="submission" date="2022-06" db="EMBL/GenBank/DDBJ databases">
        <title>WGS of actinobacteria.</title>
        <authorList>
            <person name="Thawai C."/>
        </authorList>
    </citation>
    <scope>NUCLEOTIDE SEQUENCE</scope>
    <source>
        <strain evidence="3">AA8</strain>
    </source>
</reference>
<name>A0A9X2LQN1_9ACTN</name>
<evidence type="ECO:0000256" key="1">
    <source>
        <dbReference type="SAM" id="MobiDB-lite"/>
    </source>
</evidence>
<dbReference type="Proteomes" id="UP001142374">
    <property type="component" value="Unassembled WGS sequence"/>
</dbReference>
<feature type="region of interest" description="Disordered" evidence="1">
    <location>
        <begin position="35"/>
        <end position="55"/>
    </location>
</feature>
<dbReference type="AlphaFoldDB" id="A0A9X2LQN1"/>
<feature type="chain" id="PRO_5040991597" description="SH3b domain-containing protein" evidence="2">
    <location>
        <begin position="32"/>
        <end position="149"/>
    </location>
</feature>
<proteinExistence type="predicted"/>
<evidence type="ECO:0000256" key="2">
    <source>
        <dbReference type="SAM" id="SignalP"/>
    </source>
</evidence>
<dbReference type="RefSeq" id="WP_168096752.1">
    <property type="nucleotide sequence ID" value="NZ_JAATER010000788.1"/>
</dbReference>
<keyword evidence="2" id="KW-0732">Signal</keyword>
<protein>
    <recommendedName>
        <fullName evidence="5">SH3b domain-containing protein</fullName>
    </recommendedName>
</protein>
<evidence type="ECO:0000313" key="4">
    <source>
        <dbReference type="Proteomes" id="UP001142374"/>
    </source>
</evidence>
<accession>A0A9X2LQN1</accession>
<feature type="signal peptide" evidence="2">
    <location>
        <begin position="1"/>
        <end position="31"/>
    </location>
</feature>
<evidence type="ECO:0000313" key="3">
    <source>
        <dbReference type="EMBL" id="MCQ8773855.1"/>
    </source>
</evidence>
<organism evidence="3 4">
    <name type="scientific">Streptomyces telluris</name>
    <dbReference type="NCBI Taxonomy" id="2720021"/>
    <lineage>
        <taxon>Bacteria</taxon>
        <taxon>Bacillati</taxon>
        <taxon>Actinomycetota</taxon>
        <taxon>Actinomycetes</taxon>
        <taxon>Kitasatosporales</taxon>
        <taxon>Streptomycetaceae</taxon>
        <taxon>Streptomyces</taxon>
    </lineage>
</organism>
<keyword evidence="4" id="KW-1185">Reference proteome</keyword>
<gene>
    <name evidence="3" type="ORF">NQU55_29445</name>
</gene>
<comment type="caution">
    <text evidence="3">The sequence shown here is derived from an EMBL/GenBank/DDBJ whole genome shotgun (WGS) entry which is preliminary data.</text>
</comment>